<dbReference type="OrthoDB" id="9787219at2"/>
<dbReference type="InterPro" id="IPR036291">
    <property type="entry name" value="NAD(P)-bd_dom_sf"/>
</dbReference>
<dbReference type="KEGG" id="acek:FLP30_02090"/>
<keyword evidence="1" id="KW-0560">Oxidoreductase</keyword>
<dbReference type="RefSeq" id="WP_149278131.1">
    <property type="nucleotide sequence ID" value="NZ_CP043506.1"/>
</dbReference>
<keyword evidence="5" id="KW-1185">Reference proteome</keyword>
<feature type="domain" description="D-isomer specific 2-hydroxyacid dehydrogenase NAD-binding" evidence="3">
    <location>
        <begin position="105"/>
        <end position="279"/>
    </location>
</feature>
<keyword evidence="2" id="KW-0520">NAD</keyword>
<dbReference type="AlphaFoldDB" id="A0A5C1YN47"/>
<organism evidence="4 5">
    <name type="scientific">Acetobacter vaccinii</name>
    <dbReference type="NCBI Taxonomy" id="2592655"/>
    <lineage>
        <taxon>Bacteria</taxon>
        <taxon>Pseudomonadati</taxon>
        <taxon>Pseudomonadota</taxon>
        <taxon>Alphaproteobacteria</taxon>
        <taxon>Acetobacterales</taxon>
        <taxon>Acetobacteraceae</taxon>
        <taxon>Acetobacter</taxon>
    </lineage>
</organism>
<dbReference type="Proteomes" id="UP000324536">
    <property type="component" value="Chromosome"/>
</dbReference>
<name>A0A5C1YN47_9PROT</name>
<evidence type="ECO:0000313" key="5">
    <source>
        <dbReference type="Proteomes" id="UP000324536"/>
    </source>
</evidence>
<protein>
    <submittedName>
        <fullName evidence="4">Glyoxylate/hydroxypyruvate reductase A</fullName>
    </submittedName>
</protein>
<dbReference type="GO" id="GO:0051287">
    <property type="term" value="F:NAD binding"/>
    <property type="evidence" value="ECO:0007669"/>
    <property type="project" value="InterPro"/>
</dbReference>
<dbReference type="SUPFAM" id="SSF51735">
    <property type="entry name" value="NAD(P)-binding Rossmann-fold domains"/>
    <property type="match status" value="1"/>
</dbReference>
<dbReference type="SUPFAM" id="SSF52283">
    <property type="entry name" value="Formate/glycerate dehydrogenase catalytic domain-like"/>
    <property type="match status" value="1"/>
</dbReference>
<dbReference type="InterPro" id="IPR006140">
    <property type="entry name" value="D-isomer_DH_NAD-bd"/>
</dbReference>
<keyword evidence="4" id="KW-0670">Pyruvate</keyword>
<dbReference type="GO" id="GO:0016491">
    <property type="term" value="F:oxidoreductase activity"/>
    <property type="evidence" value="ECO:0007669"/>
    <property type="project" value="UniProtKB-KW"/>
</dbReference>
<evidence type="ECO:0000256" key="2">
    <source>
        <dbReference type="ARBA" id="ARBA00023027"/>
    </source>
</evidence>
<gene>
    <name evidence="4" type="ORF">FLP30_02090</name>
</gene>
<sequence length="314" mass="34639">MVCLVVRAGGSQVFPHWKQLFANLMPELEVREWDDPTLDPKQVDYALVWQPEPGRLAAMPNLRAILSVAAGVDHVTCDPTWSRAIPLIRMGEEETRVQMADYVLWAVLSLMRDAARWQEGQGQGVWVRRERRPALSSSTQVGVMGLGSLGGYVARRLVAAGFPVAGWARTPRQIEGVVCYAGQDGLAAFVASSHILVCLLPETDETRGLITYDVLSRLRQPSGLVNVARGSLVVEADLLRALEDKSLHGAVLDVFEHEPLPQTSPLWHAPRTLITPHIASEASRPARARQVAATIRALERGEEVPLRYDPQHGY</sequence>
<evidence type="ECO:0000259" key="3">
    <source>
        <dbReference type="Pfam" id="PF02826"/>
    </source>
</evidence>
<evidence type="ECO:0000256" key="1">
    <source>
        <dbReference type="ARBA" id="ARBA00023002"/>
    </source>
</evidence>
<dbReference type="Gene3D" id="3.40.50.720">
    <property type="entry name" value="NAD(P)-binding Rossmann-like Domain"/>
    <property type="match status" value="2"/>
</dbReference>
<dbReference type="CDD" id="cd12164">
    <property type="entry name" value="GDH_like_2"/>
    <property type="match status" value="1"/>
</dbReference>
<dbReference type="PANTHER" id="PTHR43333">
    <property type="entry name" value="2-HACID_DH_C DOMAIN-CONTAINING PROTEIN"/>
    <property type="match status" value="1"/>
</dbReference>
<proteinExistence type="predicted"/>
<accession>A0A5C1YN47</accession>
<reference evidence="4 5" key="1">
    <citation type="submission" date="2019-09" db="EMBL/GenBank/DDBJ databases">
        <title>Genome sequencing of strain KACC 21233.</title>
        <authorList>
            <person name="Heo J."/>
            <person name="Kim S.-J."/>
            <person name="Kim J.-S."/>
            <person name="Hong S.-B."/>
            <person name="Kwon S.-W."/>
        </authorList>
    </citation>
    <scope>NUCLEOTIDE SEQUENCE [LARGE SCALE GENOMIC DNA]</scope>
    <source>
        <strain evidence="4 5">KACC 21233</strain>
    </source>
</reference>
<dbReference type="Pfam" id="PF02826">
    <property type="entry name" value="2-Hacid_dh_C"/>
    <property type="match status" value="1"/>
</dbReference>
<evidence type="ECO:0000313" key="4">
    <source>
        <dbReference type="EMBL" id="QEO16690.1"/>
    </source>
</evidence>
<dbReference type="EMBL" id="CP043506">
    <property type="protein sequence ID" value="QEO16690.1"/>
    <property type="molecule type" value="Genomic_DNA"/>
</dbReference>
<dbReference type="PANTHER" id="PTHR43333:SF1">
    <property type="entry name" value="D-ISOMER SPECIFIC 2-HYDROXYACID DEHYDROGENASE NAD-BINDING DOMAIN-CONTAINING PROTEIN"/>
    <property type="match status" value="1"/>
</dbReference>